<evidence type="ECO:0000313" key="3">
    <source>
        <dbReference type="EMBL" id="RFT62171.1"/>
    </source>
</evidence>
<dbReference type="Pfam" id="PF13181">
    <property type="entry name" value="TPR_8"/>
    <property type="match status" value="1"/>
</dbReference>
<accession>A0A090YSD5</accession>
<organism evidence="2 4">
    <name type="scientific">Bacillus clarus</name>
    <dbReference type="NCBI Taxonomy" id="2338372"/>
    <lineage>
        <taxon>Bacteria</taxon>
        <taxon>Bacillati</taxon>
        <taxon>Bacillota</taxon>
        <taxon>Bacilli</taxon>
        <taxon>Bacillales</taxon>
        <taxon>Bacillaceae</taxon>
        <taxon>Bacillus</taxon>
        <taxon>Bacillus cereus group</taxon>
    </lineage>
</organism>
<keyword evidence="5" id="KW-1185">Reference proteome</keyword>
<protein>
    <submittedName>
        <fullName evidence="2">Tetratricopeptide repeat family protein</fullName>
    </submittedName>
    <submittedName>
        <fullName evidence="3">Tetratricopeptide repeat protein</fullName>
    </submittedName>
</protein>
<reference evidence="2 4" key="1">
    <citation type="submission" date="2014-04" db="EMBL/GenBank/DDBJ databases">
        <authorList>
            <person name="Bishop-Lilly K.A."/>
            <person name="Broomall S.M."/>
            <person name="Chain P.S."/>
            <person name="Chertkov O."/>
            <person name="Coyne S.R."/>
            <person name="Daligault H.E."/>
            <person name="Davenport K.W."/>
            <person name="Erkkila T."/>
            <person name="Frey K.G."/>
            <person name="Gibbons H.S."/>
            <person name="Gu W."/>
            <person name="Jaissle J."/>
            <person name="Johnson S.L."/>
            <person name="Koroleva G.I."/>
            <person name="Ladner J.T."/>
            <person name="Lo C.-C."/>
            <person name="Minogue T.D."/>
            <person name="Munk C."/>
            <person name="Palacios G.F."/>
            <person name="Redden C.L."/>
            <person name="Rosenzweig C.N."/>
            <person name="Scholz M.B."/>
            <person name="Teshima H."/>
            <person name="Xu Y."/>
        </authorList>
    </citation>
    <scope>NUCLEOTIDE SEQUENCE [LARGE SCALE GENOMIC DNA]</scope>
    <source>
        <strain evidence="2 4">BHP</strain>
    </source>
</reference>
<dbReference type="RefSeq" id="WP_042982390.1">
    <property type="nucleotide sequence ID" value="NZ_JMQC01000008.1"/>
</dbReference>
<gene>
    <name evidence="3" type="ORF">D0U04_28710</name>
    <name evidence="2" type="ORF">DJ93_3587</name>
</gene>
<dbReference type="Gene3D" id="1.25.40.10">
    <property type="entry name" value="Tetratricopeptide repeat domain"/>
    <property type="match status" value="1"/>
</dbReference>
<dbReference type="AlphaFoldDB" id="A0A090YSD5"/>
<proteinExistence type="predicted"/>
<evidence type="ECO:0000256" key="1">
    <source>
        <dbReference type="SAM" id="Coils"/>
    </source>
</evidence>
<keyword evidence="1" id="KW-0175">Coiled coil</keyword>
<dbReference type="Proteomes" id="UP000264294">
    <property type="component" value="Unassembled WGS sequence"/>
</dbReference>
<sequence>MKLNINENEKIISLLNLWYEEIIKYNLCRAKKLKDEVNTKLKEINVDSQVQIYYDLFDFRYQVLTDGISINKKSFEHMNSLELPADNRVQYYYYFFKAICKTMISEYKEAETCFEKAEELLVNIQDEIEKAEFQYRKATFYYQTFKPLEAIEYSKQAKYLYSNHTGYEVNATLCENTIGLACIDLRQFEKAEEYLNTAIDTLQKQEEESLLLRVRYNLAWLYNSQKLSSLAIRHASEITEKIPNHYKAIFVQAKGYYKLGDLERATRYIRKGLDLAINTGNEEYRHHFTILNVLCKEGNLDELEKVTNDGISYFEKEEIWDCVKKYTELLAIEFYKKDVHSKASHYFYMNNKADGKQLAKGALK</sequence>
<dbReference type="PATRIC" id="fig|1405.8.peg.3689"/>
<feature type="coiled-coil region" evidence="1">
    <location>
        <begin position="107"/>
        <end position="134"/>
    </location>
</feature>
<evidence type="ECO:0000313" key="2">
    <source>
        <dbReference type="EMBL" id="KFN01345.1"/>
    </source>
</evidence>
<evidence type="ECO:0000313" key="4">
    <source>
        <dbReference type="Proteomes" id="UP000029389"/>
    </source>
</evidence>
<dbReference type="InterPro" id="IPR011990">
    <property type="entry name" value="TPR-like_helical_dom_sf"/>
</dbReference>
<name>A0A090YSD5_9BACI</name>
<dbReference type="SMART" id="SM00028">
    <property type="entry name" value="TPR"/>
    <property type="match status" value="5"/>
</dbReference>
<evidence type="ECO:0000313" key="5">
    <source>
        <dbReference type="Proteomes" id="UP000264294"/>
    </source>
</evidence>
<dbReference type="EMBL" id="JMQC01000008">
    <property type="protein sequence ID" value="KFN01345.1"/>
    <property type="molecule type" value="Genomic_DNA"/>
</dbReference>
<reference evidence="3 5" key="2">
    <citation type="submission" date="2018-08" db="EMBL/GenBank/DDBJ databases">
        <title>Bacillus clarus sp. nov. strain PS00077A.</title>
        <authorList>
            <person name="Mendez Acevedo M."/>
            <person name="Carroll L."/>
            <person name="Mukherjee M."/>
            <person name="Wiedmann M."/>
            <person name="Kovac J."/>
        </authorList>
    </citation>
    <scope>NUCLEOTIDE SEQUENCE [LARGE SCALE GENOMIC DNA]</scope>
    <source>
        <strain evidence="3 5">PS00077A</strain>
    </source>
</reference>
<dbReference type="SUPFAM" id="SSF48452">
    <property type="entry name" value="TPR-like"/>
    <property type="match status" value="1"/>
</dbReference>
<dbReference type="Proteomes" id="UP000029389">
    <property type="component" value="Unassembled WGS sequence"/>
</dbReference>
<dbReference type="EMBL" id="QVOD01000076">
    <property type="protein sequence ID" value="RFT62171.1"/>
    <property type="molecule type" value="Genomic_DNA"/>
</dbReference>
<dbReference type="InterPro" id="IPR019734">
    <property type="entry name" value="TPR_rpt"/>
</dbReference>
<comment type="caution">
    <text evidence="2">The sequence shown here is derived from an EMBL/GenBank/DDBJ whole genome shotgun (WGS) entry which is preliminary data.</text>
</comment>
<dbReference type="Pfam" id="PF18801">
    <property type="entry name" value="RapH_N"/>
    <property type="match status" value="1"/>
</dbReference>